<dbReference type="KEGG" id="tsi:TSIB_1432"/>
<organism evidence="1 2">
    <name type="scientific">Thermococcus sibiricus (strain DSM 12597 / MM 739)</name>
    <dbReference type="NCBI Taxonomy" id="604354"/>
    <lineage>
        <taxon>Archaea</taxon>
        <taxon>Methanobacteriati</taxon>
        <taxon>Methanobacteriota</taxon>
        <taxon>Thermococci</taxon>
        <taxon>Thermococcales</taxon>
        <taxon>Thermococcaceae</taxon>
        <taxon>Thermococcus</taxon>
    </lineage>
</organism>
<sequence length="40" mass="4714">MISLFFNHFMVLVETILQNLEGLGIGLEYRGRFNLQTRLE</sequence>
<accession>C6A4D8</accession>
<evidence type="ECO:0000313" key="2">
    <source>
        <dbReference type="Proteomes" id="UP000009079"/>
    </source>
</evidence>
<keyword evidence="2" id="KW-1185">Reference proteome</keyword>
<dbReference type="AlphaFoldDB" id="C6A4D8"/>
<proteinExistence type="predicted"/>
<dbReference type="EMBL" id="CP001463">
    <property type="protein sequence ID" value="ACS90483.1"/>
    <property type="molecule type" value="Genomic_DNA"/>
</dbReference>
<dbReference type="HOGENOM" id="CLU_3283077_0_0_2"/>
<dbReference type="STRING" id="604354.TSIB_1432"/>
<protein>
    <submittedName>
        <fullName evidence="1">Uncharacterized protein</fullName>
    </submittedName>
</protein>
<reference evidence="1 2" key="1">
    <citation type="journal article" date="2009" name="Appl. Environ. Microbiol.">
        <title>Metabolic versatility and indigenous origin of the archaeon Thermococcus sibiricus, isolated from a siberian oil reservoir, as revealed by genome analysis.</title>
        <authorList>
            <person name="Mardanov A.V."/>
            <person name="Ravin N.V."/>
            <person name="Svetlitchnyi V.A."/>
            <person name="Beletsky A.V."/>
            <person name="Miroshnichenko M.L."/>
            <person name="Bonch-Osmolovskaya E.A."/>
            <person name="Skryabin K.G."/>
        </authorList>
    </citation>
    <scope>NUCLEOTIDE SEQUENCE [LARGE SCALE GENOMIC DNA]</scope>
    <source>
        <strain evidence="2">DSM 12597 / MM 739</strain>
    </source>
</reference>
<dbReference type="Proteomes" id="UP000009079">
    <property type="component" value="Chromosome"/>
</dbReference>
<gene>
    <name evidence="1" type="ordered locus">TSIB_1432</name>
</gene>
<name>C6A4D8_THESM</name>
<evidence type="ECO:0000313" key="1">
    <source>
        <dbReference type="EMBL" id="ACS90483.1"/>
    </source>
</evidence>